<evidence type="ECO:0000313" key="1">
    <source>
        <dbReference type="EMBL" id="KIK16175.1"/>
    </source>
</evidence>
<reference evidence="2" key="2">
    <citation type="submission" date="2015-01" db="EMBL/GenBank/DDBJ databases">
        <title>Evolutionary Origins and Diversification of the Mycorrhizal Mutualists.</title>
        <authorList>
            <consortium name="DOE Joint Genome Institute"/>
            <consortium name="Mycorrhizal Genomics Consortium"/>
            <person name="Kohler A."/>
            <person name="Kuo A."/>
            <person name="Nagy L.G."/>
            <person name="Floudas D."/>
            <person name="Copeland A."/>
            <person name="Barry K.W."/>
            <person name="Cichocki N."/>
            <person name="Veneault-Fourrey C."/>
            <person name="LaButti K."/>
            <person name="Lindquist E.A."/>
            <person name="Lipzen A."/>
            <person name="Lundell T."/>
            <person name="Morin E."/>
            <person name="Murat C."/>
            <person name="Riley R."/>
            <person name="Ohm R."/>
            <person name="Sun H."/>
            <person name="Tunlid A."/>
            <person name="Henrissat B."/>
            <person name="Grigoriev I.V."/>
            <person name="Hibbett D.S."/>
            <person name="Martin F."/>
        </authorList>
    </citation>
    <scope>NUCLEOTIDE SEQUENCE [LARGE SCALE GENOMIC DNA]</scope>
    <source>
        <strain evidence="2">441</strain>
    </source>
</reference>
<protein>
    <submittedName>
        <fullName evidence="1">Uncharacterized protein</fullName>
    </submittedName>
</protein>
<accession>A0A0C9XUU0</accession>
<organism evidence="1 2">
    <name type="scientific">Pisolithus microcarpus 441</name>
    <dbReference type="NCBI Taxonomy" id="765257"/>
    <lineage>
        <taxon>Eukaryota</taxon>
        <taxon>Fungi</taxon>
        <taxon>Dikarya</taxon>
        <taxon>Basidiomycota</taxon>
        <taxon>Agaricomycotina</taxon>
        <taxon>Agaricomycetes</taxon>
        <taxon>Agaricomycetidae</taxon>
        <taxon>Boletales</taxon>
        <taxon>Sclerodermatineae</taxon>
        <taxon>Pisolithaceae</taxon>
        <taxon>Pisolithus</taxon>
    </lineage>
</organism>
<dbReference type="HOGENOM" id="CLU_2038956_0_0_1"/>
<proteinExistence type="predicted"/>
<dbReference type="EMBL" id="KN833865">
    <property type="protein sequence ID" value="KIK16175.1"/>
    <property type="molecule type" value="Genomic_DNA"/>
</dbReference>
<name>A0A0C9XUU0_9AGAM</name>
<reference evidence="1 2" key="1">
    <citation type="submission" date="2014-04" db="EMBL/GenBank/DDBJ databases">
        <authorList>
            <consortium name="DOE Joint Genome Institute"/>
            <person name="Kuo A."/>
            <person name="Kohler A."/>
            <person name="Costa M.D."/>
            <person name="Nagy L.G."/>
            <person name="Floudas D."/>
            <person name="Copeland A."/>
            <person name="Barry K.W."/>
            <person name="Cichocki N."/>
            <person name="Veneault-Fourrey C."/>
            <person name="LaButti K."/>
            <person name="Lindquist E.A."/>
            <person name="Lipzen A."/>
            <person name="Lundell T."/>
            <person name="Morin E."/>
            <person name="Murat C."/>
            <person name="Sun H."/>
            <person name="Tunlid A."/>
            <person name="Henrissat B."/>
            <person name="Grigoriev I.V."/>
            <person name="Hibbett D.S."/>
            <person name="Martin F."/>
            <person name="Nordberg H.P."/>
            <person name="Cantor M.N."/>
            <person name="Hua S.X."/>
        </authorList>
    </citation>
    <scope>NUCLEOTIDE SEQUENCE [LARGE SCALE GENOMIC DNA]</scope>
    <source>
        <strain evidence="1 2">441</strain>
    </source>
</reference>
<gene>
    <name evidence="1" type="ORF">PISMIDRAFT_686578</name>
</gene>
<dbReference type="AlphaFoldDB" id="A0A0C9XUU0"/>
<dbReference type="OrthoDB" id="2681592at2759"/>
<dbReference type="Proteomes" id="UP000054018">
    <property type="component" value="Unassembled WGS sequence"/>
</dbReference>
<sequence>MRPWSNYKEISASSSFPSINHAARAWIKAQAFLYAGANAITAPTSFHTSLQNFNENYLRDSLSGKIDVPAVRVLRLGTFGKFREWKIRTSGGAAVGQMNVPVVVCDEGCRTWLEGRVVCDV</sequence>
<evidence type="ECO:0000313" key="2">
    <source>
        <dbReference type="Proteomes" id="UP000054018"/>
    </source>
</evidence>
<keyword evidence="2" id="KW-1185">Reference proteome</keyword>